<dbReference type="InterPro" id="IPR000048">
    <property type="entry name" value="IQ_motif_EF-hand-BS"/>
</dbReference>
<dbReference type="AlphaFoldDB" id="A0A2I0AKX3"/>
<dbReference type="InterPro" id="IPR025064">
    <property type="entry name" value="DUF4005"/>
</dbReference>
<comment type="subunit">
    <text evidence="3">Binds to multiple calmodulin (CaM) in the presence of Ca(2+) and CaM-like proteins.</text>
</comment>
<evidence type="ECO:0000313" key="6">
    <source>
        <dbReference type="EMBL" id="PKA56212.1"/>
    </source>
</evidence>
<dbReference type="OrthoDB" id="1923765at2759"/>
<evidence type="ECO:0000256" key="3">
    <source>
        <dbReference type="ARBA" id="ARBA00024378"/>
    </source>
</evidence>
<dbReference type="EMBL" id="KZ451974">
    <property type="protein sequence ID" value="PKA56212.1"/>
    <property type="molecule type" value="Genomic_DNA"/>
</dbReference>
<feature type="compositionally biased region" description="Basic and acidic residues" evidence="4">
    <location>
        <begin position="19"/>
        <end position="38"/>
    </location>
</feature>
<dbReference type="Pfam" id="PF13178">
    <property type="entry name" value="DUF4005"/>
    <property type="match status" value="1"/>
</dbReference>
<evidence type="ECO:0000256" key="4">
    <source>
        <dbReference type="SAM" id="MobiDB-lite"/>
    </source>
</evidence>
<feature type="compositionally biased region" description="Low complexity" evidence="4">
    <location>
        <begin position="365"/>
        <end position="385"/>
    </location>
</feature>
<dbReference type="GO" id="GO:0005516">
    <property type="term" value="F:calmodulin binding"/>
    <property type="evidence" value="ECO:0007669"/>
    <property type="project" value="UniProtKB-KW"/>
</dbReference>
<feature type="region of interest" description="Disordered" evidence="4">
    <location>
        <begin position="361"/>
        <end position="519"/>
    </location>
</feature>
<protein>
    <submittedName>
        <fullName evidence="6">Protein IQ-domain 1</fullName>
    </submittedName>
</protein>
<dbReference type="Proteomes" id="UP000236161">
    <property type="component" value="Unassembled WGS sequence"/>
</dbReference>
<comment type="similarity">
    <text evidence="2">Belongs to the IQD family.</text>
</comment>
<keyword evidence="7" id="KW-1185">Reference proteome</keyword>
<feature type="domain" description="DUF4005" evidence="5">
    <location>
        <begin position="430"/>
        <end position="499"/>
    </location>
</feature>
<name>A0A2I0AKX3_9ASPA</name>
<evidence type="ECO:0000256" key="1">
    <source>
        <dbReference type="ARBA" id="ARBA00022860"/>
    </source>
</evidence>
<organism evidence="6 7">
    <name type="scientific">Apostasia shenzhenica</name>
    <dbReference type="NCBI Taxonomy" id="1088818"/>
    <lineage>
        <taxon>Eukaryota</taxon>
        <taxon>Viridiplantae</taxon>
        <taxon>Streptophyta</taxon>
        <taxon>Embryophyta</taxon>
        <taxon>Tracheophyta</taxon>
        <taxon>Spermatophyta</taxon>
        <taxon>Magnoliopsida</taxon>
        <taxon>Liliopsida</taxon>
        <taxon>Asparagales</taxon>
        <taxon>Orchidaceae</taxon>
        <taxon>Apostasioideae</taxon>
        <taxon>Apostasia</taxon>
    </lineage>
</organism>
<dbReference type="PANTHER" id="PTHR32295:SF216">
    <property type="entry name" value="PROTEIN IQ-DOMAIN 3"/>
    <property type="match status" value="1"/>
</dbReference>
<dbReference type="Pfam" id="PF00612">
    <property type="entry name" value="IQ"/>
    <property type="match status" value="1"/>
</dbReference>
<reference evidence="6 7" key="1">
    <citation type="journal article" date="2017" name="Nature">
        <title>The Apostasia genome and the evolution of orchids.</title>
        <authorList>
            <person name="Zhang G.Q."/>
            <person name="Liu K.W."/>
            <person name="Li Z."/>
            <person name="Lohaus R."/>
            <person name="Hsiao Y.Y."/>
            <person name="Niu S.C."/>
            <person name="Wang J.Y."/>
            <person name="Lin Y.C."/>
            <person name="Xu Q."/>
            <person name="Chen L.J."/>
            <person name="Yoshida K."/>
            <person name="Fujiwara S."/>
            <person name="Wang Z.W."/>
            <person name="Zhang Y.Q."/>
            <person name="Mitsuda N."/>
            <person name="Wang M."/>
            <person name="Liu G.H."/>
            <person name="Pecoraro L."/>
            <person name="Huang H.X."/>
            <person name="Xiao X.J."/>
            <person name="Lin M."/>
            <person name="Wu X.Y."/>
            <person name="Wu W.L."/>
            <person name="Chen Y.Y."/>
            <person name="Chang S.B."/>
            <person name="Sakamoto S."/>
            <person name="Ohme-Takagi M."/>
            <person name="Yagi M."/>
            <person name="Zeng S.J."/>
            <person name="Shen C.Y."/>
            <person name="Yeh C.M."/>
            <person name="Luo Y.B."/>
            <person name="Tsai W.C."/>
            <person name="Van de Peer Y."/>
            <person name="Liu Z.J."/>
        </authorList>
    </citation>
    <scope>NUCLEOTIDE SEQUENCE [LARGE SCALE GENOMIC DNA]</scope>
    <source>
        <strain evidence="7">cv. Shenzhen</strain>
        <tissue evidence="6">Stem</tissue>
    </source>
</reference>
<dbReference type="STRING" id="1088818.A0A2I0AKX3"/>
<sequence length="519" mass="57512">MGKKGKSWFRVVKNFCSSEAKERKGEKSKIRDSGRQKLSDPSSSQPPRIIAPDVVSSATSPGPPVPQPELEKMAETELEQSKNGYSFEIVNENPADVAAAAAESSDKDVSRHTALTKFSGESRDEFAAIRIQTAFRGYLARRALRGLRGLVRLKSLIQGNAVRRQTTTALRCMQTLARVQSQIRSRRIRMLEENQSLQRQILLNRERELESTRQMSEEWDDSIQSKEQIEAGLLSKQEATIRRERALAYAFSHQVLYFVMHFTTCLQHESLPLLNPYFHLFNICPSHHQWKNSSRSANSTFMDPTNPHWGWSWLEQWMAAKQWESKSNATDKELSGDLASVKSSSNGGEIIKAYARRDTSLNGTAAATPKRSSRPPSRQSPVAPRVKAGLSGATKIKSVSPSSQLAPSDDDSRSMVSLQSEKPRRHSMAGSSVRDDESLASSPAIPSYMAPTESARAKNRLQSPLGDGKNESPEKGSAGSVKKRLSFPASPVAARRHSGPPRVDASVAVKDTTQEQNLR</sequence>
<evidence type="ECO:0000313" key="7">
    <source>
        <dbReference type="Proteomes" id="UP000236161"/>
    </source>
</evidence>
<evidence type="ECO:0000259" key="5">
    <source>
        <dbReference type="Pfam" id="PF13178"/>
    </source>
</evidence>
<dbReference type="PANTHER" id="PTHR32295">
    <property type="entry name" value="IQ-DOMAIN 5-RELATED"/>
    <property type="match status" value="1"/>
</dbReference>
<gene>
    <name evidence="6" type="primary">IQD1</name>
    <name evidence="6" type="ORF">AXF42_Ash011141</name>
</gene>
<proteinExistence type="inferred from homology"/>
<dbReference type="PROSITE" id="PS50096">
    <property type="entry name" value="IQ"/>
    <property type="match status" value="1"/>
</dbReference>
<feature type="region of interest" description="Disordered" evidence="4">
    <location>
        <begin position="19"/>
        <end position="71"/>
    </location>
</feature>
<accession>A0A2I0AKX3</accession>
<feature type="compositionally biased region" description="Polar residues" evidence="4">
    <location>
        <begin position="397"/>
        <end position="406"/>
    </location>
</feature>
<evidence type="ECO:0000256" key="2">
    <source>
        <dbReference type="ARBA" id="ARBA00024341"/>
    </source>
</evidence>
<keyword evidence="1" id="KW-0112">Calmodulin-binding</keyword>
<dbReference type="CDD" id="cd23767">
    <property type="entry name" value="IQCD"/>
    <property type="match status" value="1"/>
</dbReference>